<evidence type="ECO:0000313" key="2">
    <source>
        <dbReference type="EMBL" id="EXJ70675.1"/>
    </source>
</evidence>
<accession>W9X021</accession>
<proteinExistence type="predicted"/>
<reference evidence="2 3" key="1">
    <citation type="submission" date="2013-03" db="EMBL/GenBank/DDBJ databases">
        <title>The Genome Sequence of Cladophialophora psammophila CBS 110553.</title>
        <authorList>
            <consortium name="The Broad Institute Genomics Platform"/>
            <person name="Cuomo C."/>
            <person name="de Hoog S."/>
            <person name="Gorbushina A."/>
            <person name="Walker B."/>
            <person name="Young S.K."/>
            <person name="Zeng Q."/>
            <person name="Gargeya S."/>
            <person name="Fitzgerald M."/>
            <person name="Haas B."/>
            <person name="Abouelleil A."/>
            <person name="Allen A.W."/>
            <person name="Alvarado L."/>
            <person name="Arachchi H.M."/>
            <person name="Berlin A.M."/>
            <person name="Chapman S.B."/>
            <person name="Gainer-Dewar J."/>
            <person name="Goldberg J."/>
            <person name="Griggs A."/>
            <person name="Gujja S."/>
            <person name="Hansen M."/>
            <person name="Howarth C."/>
            <person name="Imamovic A."/>
            <person name="Ireland A."/>
            <person name="Larimer J."/>
            <person name="McCowan C."/>
            <person name="Murphy C."/>
            <person name="Pearson M."/>
            <person name="Poon T.W."/>
            <person name="Priest M."/>
            <person name="Roberts A."/>
            <person name="Saif S."/>
            <person name="Shea T."/>
            <person name="Sisk P."/>
            <person name="Sykes S."/>
            <person name="Wortman J."/>
            <person name="Nusbaum C."/>
            <person name="Birren B."/>
        </authorList>
    </citation>
    <scope>NUCLEOTIDE SEQUENCE [LARGE SCALE GENOMIC DNA]</scope>
    <source>
        <strain evidence="2 3">CBS 110553</strain>
    </source>
</reference>
<dbReference type="HOGENOM" id="CLU_2108779_0_0_1"/>
<dbReference type="STRING" id="1182543.W9X021"/>
<organism evidence="2 3">
    <name type="scientific">Cladophialophora psammophila CBS 110553</name>
    <dbReference type="NCBI Taxonomy" id="1182543"/>
    <lineage>
        <taxon>Eukaryota</taxon>
        <taxon>Fungi</taxon>
        <taxon>Dikarya</taxon>
        <taxon>Ascomycota</taxon>
        <taxon>Pezizomycotina</taxon>
        <taxon>Eurotiomycetes</taxon>
        <taxon>Chaetothyriomycetidae</taxon>
        <taxon>Chaetothyriales</taxon>
        <taxon>Herpotrichiellaceae</taxon>
        <taxon>Cladophialophora</taxon>
    </lineage>
</organism>
<feature type="transmembrane region" description="Helical" evidence="1">
    <location>
        <begin position="33"/>
        <end position="55"/>
    </location>
</feature>
<evidence type="ECO:0000256" key="1">
    <source>
        <dbReference type="SAM" id="Phobius"/>
    </source>
</evidence>
<comment type="caution">
    <text evidence="2">The sequence shown here is derived from an EMBL/GenBank/DDBJ whole genome shotgun (WGS) entry which is preliminary data.</text>
</comment>
<sequence length="115" mass="12436">MSLVYNLVTQQDAVNNFQIAAAMKQDSTSMNSISSLTMAFLPGTFTASVIGGGILEANSGSRIIRVTALLWLWAAITVPLHCHGTHLLVVVQDKEGNSTKNWRSLCHCVGSYFHA</sequence>
<evidence type="ECO:0000313" key="3">
    <source>
        <dbReference type="Proteomes" id="UP000019471"/>
    </source>
</evidence>
<dbReference type="RefSeq" id="XP_007744454.1">
    <property type="nucleotide sequence ID" value="XM_007746264.1"/>
</dbReference>
<keyword evidence="3" id="KW-1185">Reference proteome</keyword>
<dbReference type="Proteomes" id="UP000019471">
    <property type="component" value="Unassembled WGS sequence"/>
</dbReference>
<name>W9X021_9EURO</name>
<dbReference type="EMBL" id="AMGX01000008">
    <property type="protein sequence ID" value="EXJ70675.1"/>
    <property type="molecule type" value="Genomic_DNA"/>
</dbReference>
<protein>
    <submittedName>
        <fullName evidence="2">Uncharacterized protein</fullName>
    </submittedName>
</protein>
<dbReference type="OrthoDB" id="1046782at2759"/>
<keyword evidence="1" id="KW-1133">Transmembrane helix</keyword>
<keyword evidence="1" id="KW-0812">Transmembrane</keyword>
<keyword evidence="1" id="KW-0472">Membrane</keyword>
<dbReference type="AlphaFoldDB" id="W9X021"/>
<gene>
    <name evidence="2" type="ORF">A1O5_05665</name>
</gene>
<dbReference type="GeneID" id="19190381"/>